<gene>
    <name evidence="2" type="ORF">K435DRAFT_846039</name>
</gene>
<name>A0A4V4HB31_DENBC</name>
<dbReference type="Proteomes" id="UP000297245">
    <property type="component" value="Unassembled WGS sequence"/>
</dbReference>
<protein>
    <submittedName>
        <fullName evidence="2">Uncharacterized protein</fullName>
    </submittedName>
</protein>
<proteinExistence type="predicted"/>
<organism evidence="2 3">
    <name type="scientific">Dendrothele bispora (strain CBS 962.96)</name>
    <dbReference type="NCBI Taxonomy" id="1314807"/>
    <lineage>
        <taxon>Eukaryota</taxon>
        <taxon>Fungi</taxon>
        <taxon>Dikarya</taxon>
        <taxon>Basidiomycota</taxon>
        <taxon>Agaricomycotina</taxon>
        <taxon>Agaricomycetes</taxon>
        <taxon>Agaricomycetidae</taxon>
        <taxon>Agaricales</taxon>
        <taxon>Agaricales incertae sedis</taxon>
        <taxon>Dendrothele</taxon>
    </lineage>
</organism>
<dbReference type="EMBL" id="ML180328">
    <property type="protein sequence ID" value="THU77825.1"/>
    <property type="molecule type" value="Genomic_DNA"/>
</dbReference>
<feature type="region of interest" description="Disordered" evidence="1">
    <location>
        <begin position="126"/>
        <end position="155"/>
    </location>
</feature>
<reference evidence="2 3" key="1">
    <citation type="journal article" date="2019" name="Nat. Ecol. Evol.">
        <title>Megaphylogeny resolves global patterns of mushroom evolution.</title>
        <authorList>
            <person name="Varga T."/>
            <person name="Krizsan K."/>
            <person name="Foldi C."/>
            <person name="Dima B."/>
            <person name="Sanchez-Garcia M."/>
            <person name="Sanchez-Ramirez S."/>
            <person name="Szollosi G.J."/>
            <person name="Szarkandi J.G."/>
            <person name="Papp V."/>
            <person name="Albert L."/>
            <person name="Andreopoulos W."/>
            <person name="Angelini C."/>
            <person name="Antonin V."/>
            <person name="Barry K.W."/>
            <person name="Bougher N.L."/>
            <person name="Buchanan P."/>
            <person name="Buyck B."/>
            <person name="Bense V."/>
            <person name="Catcheside P."/>
            <person name="Chovatia M."/>
            <person name="Cooper J."/>
            <person name="Damon W."/>
            <person name="Desjardin D."/>
            <person name="Finy P."/>
            <person name="Geml J."/>
            <person name="Haridas S."/>
            <person name="Hughes K."/>
            <person name="Justo A."/>
            <person name="Karasinski D."/>
            <person name="Kautmanova I."/>
            <person name="Kiss B."/>
            <person name="Kocsube S."/>
            <person name="Kotiranta H."/>
            <person name="LaButti K.M."/>
            <person name="Lechner B.E."/>
            <person name="Liimatainen K."/>
            <person name="Lipzen A."/>
            <person name="Lukacs Z."/>
            <person name="Mihaltcheva S."/>
            <person name="Morgado L.N."/>
            <person name="Niskanen T."/>
            <person name="Noordeloos M.E."/>
            <person name="Ohm R.A."/>
            <person name="Ortiz-Santana B."/>
            <person name="Ovrebo C."/>
            <person name="Racz N."/>
            <person name="Riley R."/>
            <person name="Savchenko A."/>
            <person name="Shiryaev A."/>
            <person name="Soop K."/>
            <person name="Spirin V."/>
            <person name="Szebenyi C."/>
            <person name="Tomsovsky M."/>
            <person name="Tulloss R.E."/>
            <person name="Uehling J."/>
            <person name="Grigoriev I.V."/>
            <person name="Vagvolgyi C."/>
            <person name="Papp T."/>
            <person name="Martin F.M."/>
            <person name="Miettinen O."/>
            <person name="Hibbett D.S."/>
            <person name="Nagy L.G."/>
        </authorList>
    </citation>
    <scope>NUCLEOTIDE SEQUENCE [LARGE SCALE GENOMIC DNA]</scope>
    <source>
        <strain evidence="2 3">CBS 962.96</strain>
    </source>
</reference>
<keyword evidence="3" id="KW-1185">Reference proteome</keyword>
<evidence type="ECO:0000313" key="2">
    <source>
        <dbReference type="EMBL" id="THU77825.1"/>
    </source>
</evidence>
<evidence type="ECO:0000256" key="1">
    <source>
        <dbReference type="SAM" id="MobiDB-lite"/>
    </source>
</evidence>
<evidence type="ECO:0000313" key="3">
    <source>
        <dbReference type="Proteomes" id="UP000297245"/>
    </source>
</evidence>
<dbReference type="AlphaFoldDB" id="A0A4V4HB31"/>
<feature type="compositionally biased region" description="Basic and acidic residues" evidence="1">
    <location>
        <begin position="139"/>
        <end position="155"/>
    </location>
</feature>
<accession>A0A4V4HB31</accession>
<sequence length="155" mass="17988">MSTHIRILVRHRLKSNRRMNNSYCAITTTADQLTLNEILRARVSRAVKYQALRITWKAESVASEQKGMKSTKGMNMRNWKTYYRVECWIFIKVNERICGPSGRRSSVSVKNGLRVPVLIKEGKEKDNVEVKSKRKGTRKSQETDEMSVEKGLKRI</sequence>